<evidence type="ECO:0000256" key="2">
    <source>
        <dbReference type="ARBA" id="ARBA00023315"/>
    </source>
</evidence>
<dbReference type="Proteomes" id="UP000624279">
    <property type="component" value="Unassembled WGS sequence"/>
</dbReference>
<dbReference type="InterPro" id="IPR000182">
    <property type="entry name" value="GNAT_dom"/>
</dbReference>
<evidence type="ECO:0000259" key="3">
    <source>
        <dbReference type="PROSITE" id="PS51186"/>
    </source>
</evidence>
<dbReference type="PANTHER" id="PTHR43877">
    <property type="entry name" value="AMINOALKYLPHOSPHONATE N-ACETYLTRANSFERASE-RELATED-RELATED"/>
    <property type="match status" value="1"/>
</dbReference>
<proteinExistence type="predicted"/>
<name>A0ABR6Y616_9BURK</name>
<comment type="caution">
    <text evidence="4">The sequence shown here is derived from an EMBL/GenBank/DDBJ whole genome shotgun (WGS) entry which is preliminary data.</text>
</comment>
<dbReference type="InterPro" id="IPR050832">
    <property type="entry name" value="Bact_Acetyltransf"/>
</dbReference>
<keyword evidence="5" id="KW-1185">Reference proteome</keyword>
<reference evidence="4 5" key="1">
    <citation type="submission" date="2020-08" db="EMBL/GenBank/DDBJ databases">
        <title>Novel species isolated from subtropical streams in China.</title>
        <authorList>
            <person name="Lu H."/>
        </authorList>
    </citation>
    <scope>NUCLEOTIDE SEQUENCE [LARGE SCALE GENOMIC DNA]</scope>
    <source>
        <strain evidence="4 5">LX15W</strain>
    </source>
</reference>
<gene>
    <name evidence="4" type="ORF">H8K55_00595</name>
</gene>
<dbReference type="CDD" id="cd04301">
    <property type="entry name" value="NAT_SF"/>
    <property type="match status" value="1"/>
</dbReference>
<dbReference type="PANTHER" id="PTHR43877:SF2">
    <property type="entry name" value="AMINOALKYLPHOSPHONATE N-ACETYLTRANSFERASE-RELATED"/>
    <property type="match status" value="1"/>
</dbReference>
<dbReference type="Gene3D" id="3.40.630.30">
    <property type="match status" value="1"/>
</dbReference>
<evidence type="ECO:0000313" key="5">
    <source>
        <dbReference type="Proteomes" id="UP000624279"/>
    </source>
</evidence>
<dbReference type="PROSITE" id="PS51186">
    <property type="entry name" value="GNAT"/>
    <property type="match status" value="1"/>
</dbReference>
<evidence type="ECO:0000313" key="4">
    <source>
        <dbReference type="EMBL" id="MBC3872068.1"/>
    </source>
</evidence>
<organism evidence="4 5">
    <name type="scientific">Undibacterium flavidum</name>
    <dbReference type="NCBI Taxonomy" id="2762297"/>
    <lineage>
        <taxon>Bacteria</taxon>
        <taxon>Pseudomonadati</taxon>
        <taxon>Pseudomonadota</taxon>
        <taxon>Betaproteobacteria</taxon>
        <taxon>Burkholderiales</taxon>
        <taxon>Oxalobacteraceae</taxon>
        <taxon>Undibacterium</taxon>
    </lineage>
</organism>
<dbReference type="EMBL" id="JACOGA010000001">
    <property type="protein sequence ID" value="MBC3872068.1"/>
    <property type="molecule type" value="Genomic_DNA"/>
</dbReference>
<keyword evidence="1" id="KW-0808">Transferase</keyword>
<sequence length="137" mass="15256">MSKIRLSVRENVLSNPALVTQKMYEDYLELSGRGWVCELDGNIIGFSYAASADHSIWALFVDPNFEGLGAGKELLRLSSQWLFENGATSVKLGTSVNSRAERFYLAQGWIRGEMKTASEVSFRLDSTTCDMSMDIEA</sequence>
<accession>A0ABR6Y616</accession>
<protein>
    <submittedName>
        <fullName evidence="4">GNAT family N-acetyltransferase</fullName>
    </submittedName>
</protein>
<keyword evidence="2" id="KW-0012">Acyltransferase</keyword>
<feature type="domain" description="N-acetyltransferase" evidence="3">
    <location>
        <begin position="1"/>
        <end position="136"/>
    </location>
</feature>
<dbReference type="Pfam" id="PF00583">
    <property type="entry name" value="Acetyltransf_1"/>
    <property type="match status" value="1"/>
</dbReference>
<dbReference type="InterPro" id="IPR016181">
    <property type="entry name" value="Acyl_CoA_acyltransferase"/>
</dbReference>
<evidence type="ECO:0000256" key="1">
    <source>
        <dbReference type="ARBA" id="ARBA00022679"/>
    </source>
</evidence>
<dbReference type="SUPFAM" id="SSF55729">
    <property type="entry name" value="Acyl-CoA N-acyltransferases (Nat)"/>
    <property type="match status" value="1"/>
</dbReference>